<proteinExistence type="predicted"/>
<sequence length="38" mass="4199">ISYPWISAVMTCVAWPINAYPMIRAGSGRDQVHAYACV</sequence>
<protein>
    <submittedName>
        <fullName evidence="1">Uncharacterized protein</fullName>
    </submittedName>
</protein>
<keyword evidence="2" id="KW-1185">Reference proteome</keyword>
<feature type="non-terminal residue" evidence="1">
    <location>
        <position position="1"/>
    </location>
</feature>
<dbReference type="Proteomes" id="UP000265618">
    <property type="component" value="Unassembled WGS sequence"/>
</dbReference>
<reference evidence="1 2" key="1">
    <citation type="journal article" date="2018" name="PLoS ONE">
        <title>The draft genome of Kipferlia bialata reveals reductive genome evolution in fornicate parasites.</title>
        <authorList>
            <person name="Tanifuji G."/>
            <person name="Takabayashi S."/>
            <person name="Kume K."/>
            <person name="Takagi M."/>
            <person name="Nakayama T."/>
            <person name="Kamikawa R."/>
            <person name="Inagaki Y."/>
            <person name="Hashimoto T."/>
        </authorList>
    </citation>
    <scope>NUCLEOTIDE SEQUENCE [LARGE SCALE GENOMIC DNA]</scope>
    <source>
        <strain evidence="1">NY0173</strain>
    </source>
</reference>
<accession>A0A9K3DES6</accession>
<dbReference type="AlphaFoldDB" id="A0A9K3DES6"/>
<evidence type="ECO:0000313" key="2">
    <source>
        <dbReference type="Proteomes" id="UP000265618"/>
    </source>
</evidence>
<gene>
    <name evidence="1" type="ORF">KIPB_016573</name>
</gene>
<name>A0A9K3DES6_9EUKA</name>
<dbReference type="EMBL" id="BDIP01010234">
    <property type="protein sequence ID" value="GIQ92674.1"/>
    <property type="molecule type" value="Genomic_DNA"/>
</dbReference>
<organism evidence="1 2">
    <name type="scientific">Kipferlia bialata</name>
    <dbReference type="NCBI Taxonomy" id="797122"/>
    <lineage>
        <taxon>Eukaryota</taxon>
        <taxon>Metamonada</taxon>
        <taxon>Carpediemonas-like organisms</taxon>
        <taxon>Kipferlia</taxon>
    </lineage>
</organism>
<evidence type="ECO:0000313" key="1">
    <source>
        <dbReference type="EMBL" id="GIQ92674.1"/>
    </source>
</evidence>
<comment type="caution">
    <text evidence="1">The sequence shown here is derived from an EMBL/GenBank/DDBJ whole genome shotgun (WGS) entry which is preliminary data.</text>
</comment>